<gene>
    <name evidence="1" type="ORF">Dsi01nite_091470</name>
</gene>
<dbReference type="RefSeq" id="WP_203852733.1">
    <property type="nucleotide sequence ID" value="NZ_BAAAVW010000005.1"/>
</dbReference>
<dbReference type="EMBL" id="BONQ01000150">
    <property type="protein sequence ID" value="GIG51106.1"/>
    <property type="molecule type" value="Genomic_DNA"/>
</dbReference>
<reference evidence="1" key="1">
    <citation type="submission" date="2021-01" db="EMBL/GenBank/DDBJ databases">
        <title>Whole genome shotgun sequence of Dactylosporangium siamense NBRC 106093.</title>
        <authorList>
            <person name="Komaki H."/>
            <person name="Tamura T."/>
        </authorList>
    </citation>
    <scope>NUCLEOTIDE SEQUENCE</scope>
    <source>
        <strain evidence="1">NBRC 106093</strain>
    </source>
</reference>
<sequence length="132" mass="13015">MGFDRGALNAVLLATTAGLAIGGAVGVVSPTFAEAGPSAPRSRPPATVVTDVSVLGVDHMDITVRFSNTGRVVRHVASTDVSVSAGAVVLHPRSGAAVDVRPGATVSSTFTFDAPPAGASLVLSVPGEALAL</sequence>
<accession>A0A919PV64</accession>
<proteinExistence type="predicted"/>
<name>A0A919PV64_9ACTN</name>
<comment type="caution">
    <text evidence="1">The sequence shown here is derived from an EMBL/GenBank/DDBJ whole genome shotgun (WGS) entry which is preliminary data.</text>
</comment>
<protein>
    <submittedName>
        <fullName evidence="1">Uncharacterized protein</fullName>
    </submittedName>
</protein>
<organism evidence="1 2">
    <name type="scientific">Dactylosporangium siamense</name>
    <dbReference type="NCBI Taxonomy" id="685454"/>
    <lineage>
        <taxon>Bacteria</taxon>
        <taxon>Bacillati</taxon>
        <taxon>Actinomycetota</taxon>
        <taxon>Actinomycetes</taxon>
        <taxon>Micromonosporales</taxon>
        <taxon>Micromonosporaceae</taxon>
        <taxon>Dactylosporangium</taxon>
    </lineage>
</organism>
<dbReference type="AlphaFoldDB" id="A0A919PV64"/>
<dbReference type="Proteomes" id="UP000660611">
    <property type="component" value="Unassembled WGS sequence"/>
</dbReference>
<evidence type="ECO:0000313" key="1">
    <source>
        <dbReference type="EMBL" id="GIG51106.1"/>
    </source>
</evidence>
<keyword evidence="2" id="KW-1185">Reference proteome</keyword>
<evidence type="ECO:0000313" key="2">
    <source>
        <dbReference type="Proteomes" id="UP000660611"/>
    </source>
</evidence>